<evidence type="ECO:0000313" key="1">
    <source>
        <dbReference type="EMBL" id="MSS83783.1"/>
    </source>
</evidence>
<accession>A0A6N7W5K3</accession>
<dbReference type="EMBL" id="VULO01000003">
    <property type="protein sequence ID" value="MSS83783.1"/>
    <property type="molecule type" value="Genomic_DNA"/>
</dbReference>
<dbReference type="Proteomes" id="UP000470875">
    <property type="component" value="Unassembled WGS sequence"/>
</dbReference>
<proteinExistence type="predicted"/>
<gene>
    <name evidence="1" type="ORF">FYJ24_03215</name>
</gene>
<name>A0A6N7W5K3_9ACTO</name>
<dbReference type="AlphaFoldDB" id="A0A6N7W5K3"/>
<sequence>MNSKTAMSIKFPVWLAVLLSVTALVIAGLGLTAAVVTYQRNHAIEAEIVAQTEALSTAEATQEHLKETRQSAATAAEERRAVFETDQSYVERGYDVWEHGVYWRWLSDTEMANLSDSDKRACGDNGCGSIYVVLHEGCPGTLSGTVEFVDAAGNFVENAKANAYGVKSDTDQLLIFPAGNDSSHRYSLTSLECR</sequence>
<reference evidence="1 2" key="1">
    <citation type="submission" date="2019-08" db="EMBL/GenBank/DDBJ databases">
        <title>In-depth cultivation of the pig gut microbiome towards novel bacterial diversity and tailored functional studies.</title>
        <authorList>
            <person name="Wylensek D."/>
            <person name="Hitch T.C.A."/>
            <person name="Clavel T."/>
        </authorList>
    </citation>
    <scope>NUCLEOTIDE SEQUENCE [LARGE SCALE GENOMIC DNA]</scope>
    <source>
        <strain evidence="1 2">WB03_NA08</strain>
    </source>
</reference>
<evidence type="ECO:0000313" key="2">
    <source>
        <dbReference type="Proteomes" id="UP000470875"/>
    </source>
</evidence>
<dbReference type="RefSeq" id="WP_154543549.1">
    <property type="nucleotide sequence ID" value="NZ_VULO01000003.1"/>
</dbReference>
<comment type="caution">
    <text evidence="1">The sequence shown here is derived from an EMBL/GenBank/DDBJ whole genome shotgun (WGS) entry which is preliminary data.</text>
</comment>
<protein>
    <submittedName>
        <fullName evidence="1">Uncharacterized protein</fullName>
    </submittedName>
</protein>
<keyword evidence="2" id="KW-1185">Reference proteome</keyword>
<organism evidence="1 2">
    <name type="scientific">Scrofimicrobium canadense</name>
    <dbReference type="NCBI Taxonomy" id="2652290"/>
    <lineage>
        <taxon>Bacteria</taxon>
        <taxon>Bacillati</taxon>
        <taxon>Actinomycetota</taxon>
        <taxon>Actinomycetes</taxon>
        <taxon>Actinomycetales</taxon>
        <taxon>Actinomycetaceae</taxon>
        <taxon>Scrofimicrobium</taxon>
    </lineage>
</organism>